<keyword evidence="4" id="KW-1185">Reference proteome</keyword>
<evidence type="ECO:0000313" key="3">
    <source>
        <dbReference type="Proteomes" id="UP000663854"/>
    </source>
</evidence>
<evidence type="ECO:0000313" key="1">
    <source>
        <dbReference type="EMBL" id="CAF1522391.1"/>
    </source>
</evidence>
<dbReference type="Proteomes" id="UP000663870">
    <property type="component" value="Unassembled WGS sequence"/>
</dbReference>
<sequence length="55" mass="6528">MTDYEKMQRSWTVLESIADVKNQLTPSKNTLIVILFNLNEISRDSIEHSIKRQRH</sequence>
<accession>A0A815V2X9</accession>
<reference evidence="1" key="1">
    <citation type="submission" date="2021-02" db="EMBL/GenBank/DDBJ databases">
        <authorList>
            <person name="Nowell W R."/>
        </authorList>
    </citation>
    <scope>NUCLEOTIDE SEQUENCE</scope>
</reference>
<evidence type="ECO:0000313" key="4">
    <source>
        <dbReference type="Proteomes" id="UP000663870"/>
    </source>
</evidence>
<evidence type="ECO:0000313" key="2">
    <source>
        <dbReference type="EMBL" id="CAF1662457.1"/>
    </source>
</evidence>
<dbReference type="EMBL" id="CAJNOH010011240">
    <property type="protein sequence ID" value="CAF1522391.1"/>
    <property type="molecule type" value="Genomic_DNA"/>
</dbReference>
<proteinExistence type="predicted"/>
<feature type="non-terminal residue" evidence="1">
    <location>
        <position position="1"/>
    </location>
</feature>
<organism evidence="1 3">
    <name type="scientific">Rotaria sordida</name>
    <dbReference type="NCBI Taxonomy" id="392033"/>
    <lineage>
        <taxon>Eukaryota</taxon>
        <taxon>Metazoa</taxon>
        <taxon>Spiralia</taxon>
        <taxon>Gnathifera</taxon>
        <taxon>Rotifera</taxon>
        <taxon>Eurotatoria</taxon>
        <taxon>Bdelloidea</taxon>
        <taxon>Philodinida</taxon>
        <taxon>Philodinidae</taxon>
        <taxon>Rotaria</taxon>
    </lineage>
</organism>
<gene>
    <name evidence="2" type="ORF">JXQ802_LOCUS56262</name>
    <name evidence="1" type="ORF">PYM288_LOCUS39704</name>
</gene>
<dbReference type="EMBL" id="CAJNOL010013086">
    <property type="protein sequence ID" value="CAF1662457.1"/>
    <property type="molecule type" value="Genomic_DNA"/>
</dbReference>
<name>A0A815V2X9_9BILA</name>
<dbReference type="AlphaFoldDB" id="A0A815V2X9"/>
<protein>
    <submittedName>
        <fullName evidence="1">Uncharacterized protein</fullName>
    </submittedName>
</protein>
<comment type="caution">
    <text evidence="1">The sequence shown here is derived from an EMBL/GenBank/DDBJ whole genome shotgun (WGS) entry which is preliminary data.</text>
</comment>
<dbReference type="Proteomes" id="UP000663854">
    <property type="component" value="Unassembled WGS sequence"/>
</dbReference>